<reference evidence="2" key="2">
    <citation type="submission" date="2020-11" db="EMBL/GenBank/DDBJ databases">
        <authorList>
            <person name="McCartney M.A."/>
            <person name="Auch B."/>
            <person name="Kono T."/>
            <person name="Mallez S."/>
            <person name="Becker A."/>
            <person name="Gohl D.M."/>
            <person name="Silverstein K.A.T."/>
            <person name="Koren S."/>
            <person name="Bechman K.B."/>
            <person name="Herman A."/>
            <person name="Abrahante J.E."/>
            <person name="Garbe J."/>
        </authorList>
    </citation>
    <scope>NUCLEOTIDE SEQUENCE</scope>
    <source>
        <strain evidence="2">Duluth1</strain>
        <tissue evidence="2">Whole animal</tissue>
    </source>
</reference>
<accession>A0A9D4NDJ5</accession>
<name>A0A9D4NDJ5_DREPO</name>
<proteinExistence type="predicted"/>
<gene>
    <name evidence="2" type="ORF">DPMN_015390</name>
</gene>
<dbReference type="AlphaFoldDB" id="A0A9D4NDJ5"/>
<keyword evidence="1" id="KW-0175">Coiled coil</keyword>
<dbReference type="EMBL" id="JAIWYP010000001">
    <property type="protein sequence ID" value="KAH3891297.1"/>
    <property type="molecule type" value="Genomic_DNA"/>
</dbReference>
<comment type="caution">
    <text evidence="2">The sequence shown here is derived from an EMBL/GenBank/DDBJ whole genome shotgun (WGS) entry which is preliminary data.</text>
</comment>
<evidence type="ECO:0000313" key="2">
    <source>
        <dbReference type="EMBL" id="KAH3891297.1"/>
    </source>
</evidence>
<evidence type="ECO:0000256" key="1">
    <source>
        <dbReference type="SAM" id="Coils"/>
    </source>
</evidence>
<organism evidence="2 3">
    <name type="scientific">Dreissena polymorpha</name>
    <name type="common">Zebra mussel</name>
    <name type="synonym">Mytilus polymorpha</name>
    <dbReference type="NCBI Taxonomy" id="45954"/>
    <lineage>
        <taxon>Eukaryota</taxon>
        <taxon>Metazoa</taxon>
        <taxon>Spiralia</taxon>
        <taxon>Lophotrochozoa</taxon>
        <taxon>Mollusca</taxon>
        <taxon>Bivalvia</taxon>
        <taxon>Autobranchia</taxon>
        <taxon>Heteroconchia</taxon>
        <taxon>Euheterodonta</taxon>
        <taxon>Imparidentia</taxon>
        <taxon>Neoheterodontei</taxon>
        <taxon>Myida</taxon>
        <taxon>Dreissenoidea</taxon>
        <taxon>Dreissenidae</taxon>
        <taxon>Dreissena</taxon>
    </lineage>
</organism>
<keyword evidence="3" id="KW-1185">Reference proteome</keyword>
<dbReference type="Proteomes" id="UP000828390">
    <property type="component" value="Unassembled WGS sequence"/>
</dbReference>
<evidence type="ECO:0000313" key="3">
    <source>
        <dbReference type="Proteomes" id="UP000828390"/>
    </source>
</evidence>
<sequence>MKMMNELLLEKKFRLNNFQQETRLQLSQLRDEIASVKNTISLANQQSTDKVQTISQSTDKLSKDMKQANDAFHRKLQSVHDTIKKITPSTANMVERLVQNERSERERATTETTQSEKIIIMKEKRENSLQRNKNSMKILILWTRQIYQIKL</sequence>
<reference evidence="2" key="1">
    <citation type="journal article" date="2019" name="bioRxiv">
        <title>The Genome of the Zebra Mussel, Dreissena polymorpha: A Resource for Invasive Species Research.</title>
        <authorList>
            <person name="McCartney M.A."/>
            <person name="Auch B."/>
            <person name="Kono T."/>
            <person name="Mallez S."/>
            <person name="Zhang Y."/>
            <person name="Obille A."/>
            <person name="Becker A."/>
            <person name="Abrahante J.E."/>
            <person name="Garbe J."/>
            <person name="Badalamenti J.P."/>
            <person name="Herman A."/>
            <person name="Mangelson H."/>
            <person name="Liachko I."/>
            <person name="Sullivan S."/>
            <person name="Sone E.D."/>
            <person name="Koren S."/>
            <person name="Silverstein K.A.T."/>
            <person name="Beckman K.B."/>
            <person name="Gohl D.M."/>
        </authorList>
    </citation>
    <scope>NUCLEOTIDE SEQUENCE</scope>
    <source>
        <strain evidence="2">Duluth1</strain>
        <tissue evidence="2">Whole animal</tissue>
    </source>
</reference>
<feature type="coiled-coil region" evidence="1">
    <location>
        <begin position="19"/>
        <end position="46"/>
    </location>
</feature>
<protein>
    <submittedName>
        <fullName evidence="2">Uncharacterized protein</fullName>
    </submittedName>
</protein>